<gene>
    <name evidence="2" type="ORF">EV659_10758</name>
</gene>
<comment type="caution">
    <text evidence="2">The sequence shown here is derived from an EMBL/GenBank/DDBJ whole genome shotgun (WGS) entry which is preliminary data.</text>
</comment>
<feature type="region of interest" description="Disordered" evidence="1">
    <location>
        <begin position="24"/>
        <end position="59"/>
    </location>
</feature>
<dbReference type="InParanoid" id="A0A4R2PG00"/>
<dbReference type="Proteomes" id="UP000295399">
    <property type="component" value="Unassembled WGS sequence"/>
</dbReference>
<evidence type="ECO:0000313" key="3">
    <source>
        <dbReference type="Proteomes" id="UP000295399"/>
    </source>
</evidence>
<evidence type="ECO:0000313" key="2">
    <source>
        <dbReference type="EMBL" id="TCP33448.1"/>
    </source>
</evidence>
<sequence>MGEGRPVAPIRVARAMHLGAVLDQIGAEGKGPMPATRPPGPTGPGGPDWPLPRDRGERP</sequence>
<feature type="compositionally biased region" description="Pro residues" evidence="1">
    <location>
        <begin position="35"/>
        <end position="50"/>
    </location>
</feature>
<keyword evidence="3" id="KW-1185">Reference proteome</keyword>
<dbReference type="AlphaFoldDB" id="A0A4R2PG00"/>
<reference evidence="2 3" key="1">
    <citation type="submission" date="2019-03" db="EMBL/GenBank/DDBJ databases">
        <title>Genomic Encyclopedia of Type Strains, Phase IV (KMG-IV): sequencing the most valuable type-strain genomes for metagenomic binning, comparative biology and taxonomic classification.</title>
        <authorList>
            <person name="Goeker M."/>
        </authorList>
    </citation>
    <scope>NUCLEOTIDE SEQUENCE [LARGE SCALE GENOMIC DNA]</scope>
    <source>
        <strain evidence="2 3">DSM 2132</strain>
    </source>
</reference>
<protein>
    <submittedName>
        <fullName evidence="2">Uncharacterized protein</fullName>
    </submittedName>
</protein>
<evidence type="ECO:0000256" key="1">
    <source>
        <dbReference type="SAM" id="MobiDB-lite"/>
    </source>
</evidence>
<proteinExistence type="predicted"/>
<accession>A0A4R2PG00</accession>
<organism evidence="2 3">
    <name type="scientific">Rhodothalassium salexigens DSM 2132</name>
    <dbReference type="NCBI Taxonomy" id="1188247"/>
    <lineage>
        <taxon>Bacteria</taxon>
        <taxon>Pseudomonadati</taxon>
        <taxon>Pseudomonadota</taxon>
        <taxon>Alphaproteobacteria</taxon>
        <taxon>Rhodothalassiales</taxon>
        <taxon>Rhodothalassiaceae</taxon>
        <taxon>Rhodothalassium</taxon>
    </lineage>
</organism>
<dbReference type="EMBL" id="SLXO01000007">
    <property type="protein sequence ID" value="TCP33448.1"/>
    <property type="molecule type" value="Genomic_DNA"/>
</dbReference>
<name>A0A4R2PG00_RHOSA</name>